<protein>
    <submittedName>
        <fullName evidence="2">Uncharacterized protein</fullName>
    </submittedName>
</protein>
<feature type="compositionally biased region" description="Low complexity" evidence="1">
    <location>
        <begin position="17"/>
        <end position="35"/>
    </location>
</feature>
<dbReference type="KEGG" id="dco:SAMEA4475696_0833"/>
<gene>
    <name evidence="2" type="ORF">SAMEA4475696_00833</name>
</gene>
<feature type="region of interest" description="Disordered" evidence="1">
    <location>
        <begin position="1"/>
        <end position="35"/>
    </location>
</feature>
<evidence type="ECO:0000256" key="1">
    <source>
        <dbReference type="SAM" id="MobiDB-lite"/>
    </source>
</evidence>
<feature type="compositionally biased region" description="Low complexity" evidence="1">
    <location>
        <begin position="210"/>
        <end position="228"/>
    </location>
</feature>
<feature type="compositionally biased region" description="Pro residues" evidence="1">
    <location>
        <begin position="1"/>
        <end position="16"/>
    </location>
</feature>
<sequence>MHPNPFSPQTPGPTTHPGPRTNTWEGPTHTPTTTGAPLATIIRALGWGPHFHPNPHTGEPTKLRQRGAPSAGACQPLQWHITCGTGYDLPPGHHTLHPDTGTYTQRNNPNDPPPLPHGHATITITALPQRTAARYHHRSAPAIIGDAAYATALLHATTTGTNLTPHPLPGDATATATRIALPPPTTWTNHWPNTPTEIPLTATHITTPDADPTTTPHTHHTTPTGNCQPQPPTTPTPPYIPDTTDLGLDTPPPTLNTLDTPPPPITIPTLLTRRSPHPHQLTTPTPPNTTAHGHPPLGPWCANQHWIDQTPHLHLFHASPNPHHQWTAHYQAAHTLITHLTHGRNARPISGWTHNPQHGNISHALAVEAP</sequence>
<dbReference type="InterPro" id="IPR000415">
    <property type="entry name" value="Nitroreductase-like"/>
</dbReference>
<feature type="region of interest" description="Disordered" evidence="1">
    <location>
        <begin position="210"/>
        <end position="233"/>
    </location>
</feature>
<dbReference type="Proteomes" id="UP000242637">
    <property type="component" value="Chromosome 1"/>
</dbReference>
<feature type="region of interest" description="Disordered" evidence="1">
    <location>
        <begin position="49"/>
        <end position="71"/>
    </location>
</feature>
<evidence type="ECO:0000313" key="3">
    <source>
        <dbReference type="Proteomes" id="UP000242637"/>
    </source>
</evidence>
<organism evidence="2 3">
    <name type="scientific">Dermatophilus congolensis</name>
    <dbReference type="NCBI Taxonomy" id="1863"/>
    <lineage>
        <taxon>Bacteria</taxon>
        <taxon>Bacillati</taxon>
        <taxon>Actinomycetota</taxon>
        <taxon>Actinomycetes</taxon>
        <taxon>Micrococcales</taxon>
        <taxon>Dermatophilaceae</taxon>
        <taxon>Dermatophilus</taxon>
    </lineage>
</organism>
<accession>A0A239VCE5</accession>
<feature type="region of interest" description="Disordered" evidence="1">
    <location>
        <begin position="92"/>
        <end position="113"/>
    </location>
</feature>
<dbReference type="GO" id="GO:0016491">
    <property type="term" value="F:oxidoreductase activity"/>
    <property type="evidence" value="ECO:0007669"/>
    <property type="project" value="InterPro"/>
</dbReference>
<dbReference type="EMBL" id="LT906453">
    <property type="protein sequence ID" value="SNV19845.1"/>
    <property type="molecule type" value="Genomic_DNA"/>
</dbReference>
<keyword evidence="3" id="KW-1185">Reference proteome</keyword>
<proteinExistence type="predicted"/>
<dbReference type="Gene3D" id="3.40.109.10">
    <property type="entry name" value="NADH Oxidase"/>
    <property type="match status" value="1"/>
</dbReference>
<reference evidence="2 3" key="1">
    <citation type="submission" date="2017-06" db="EMBL/GenBank/DDBJ databases">
        <authorList>
            <consortium name="Pathogen Informatics"/>
        </authorList>
    </citation>
    <scope>NUCLEOTIDE SEQUENCE [LARGE SCALE GENOMIC DNA]</scope>
    <source>
        <strain evidence="2 3">NCTC13039</strain>
    </source>
</reference>
<name>A0A239VCE5_9MICO</name>
<dbReference type="AlphaFoldDB" id="A0A239VCE5"/>
<evidence type="ECO:0000313" key="2">
    <source>
        <dbReference type="EMBL" id="SNV19845.1"/>
    </source>
</evidence>